<keyword evidence="2" id="KW-1185">Reference proteome</keyword>
<protein>
    <submittedName>
        <fullName evidence="1">Acyl-CoA thioester hydrolase</fullName>
        <ecNumber evidence="1">3.1.2.-</ecNumber>
    </submittedName>
</protein>
<dbReference type="Gene3D" id="3.10.129.10">
    <property type="entry name" value="Hotdog Thioesterase"/>
    <property type="match status" value="2"/>
</dbReference>
<evidence type="ECO:0000313" key="1">
    <source>
        <dbReference type="EMBL" id="MBB3893194.1"/>
    </source>
</evidence>
<dbReference type="Proteomes" id="UP000530564">
    <property type="component" value="Unassembled WGS sequence"/>
</dbReference>
<dbReference type="AlphaFoldDB" id="A0A840A4G3"/>
<comment type="caution">
    <text evidence="1">The sequence shown here is derived from an EMBL/GenBank/DDBJ whole genome shotgun (WGS) entry which is preliminary data.</text>
</comment>
<proteinExistence type="predicted"/>
<dbReference type="GO" id="GO:0016787">
    <property type="term" value="F:hydrolase activity"/>
    <property type="evidence" value="ECO:0007669"/>
    <property type="project" value="UniProtKB-KW"/>
</dbReference>
<evidence type="ECO:0000313" key="2">
    <source>
        <dbReference type="Proteomes" id="UP000530564"/>
    </source>
</evidence>
<dbReference type="CDD" id="cd00586">
    <property type="entry name" value="4HBT"/>
    <property type="match status" value="1"/>
</dbReference>
<reference evidence="1 2" key="1">
    <citation type="submission" date="2020-08" db="EMBL/GenBank/DDBJ databases">
        <title>Genomic Encyclopedia of Type Strains, Phase IV (KMG-IV): sequencing the most valuable type-strain genomes for metagenomic binning, comparative biology and taxonomic classification.</title>
        <authorList>
            <person name="Goeker M."/>
        </authorList>
    </citation>
    <scope>NUCLEOTIDE SEQUENCE [LARGE SCALE GENOMIC DNA]</scope>
    <source>
        <strain evidence="1 2">DSM 21793</strain>
    </source>
</reference>
<dbReference type="SUPFAM" id="SSF54637">
    <property type="entry name" value="Thioesterase/thiol ester dehydrase-isomerase"/>
    <property type="match status" value="2"/>
</dbReference>
<keyword evidence="1" id="KW-0378">Hydrolase</keyword>
<sequence length="308" mass="33443">MSEQGVEVWSGGVNTWECDEMGHMNVRFWVAKAQEGLAGLAAQLGMPRAFARDGESTLVVREQHIRFLREAKAGASLHMTGGVVAIGECDARLLLVIRHLDGQPAATFQLVVDHATARELRPFPWPQRLRERAAEFMIDVPAFAAARSIDLSPVVATASLPRADELGLKRIGLGVIGPTECDVFGRMRPELFIGRVSDGVGRLFGDVRPGPADGDPEARIGGAVLEYRVLHLDWPHAGDGVELRSGFAGCDARTRRVIHWMVDPQSGRPWASAEAVVVSFDLDRRKVVDISEEAQAAFRAASPDGLAL</sequence>
<dbReference type="Pfam" id="PF13279">
    <property type="entry name" value="4HBT_2"/>
    <property type="match status" value="2"/>
</dbReference>
<dbReference type="EMBL" id="JACIDK010000007">
    <property type="protein sequence ID" value="MBB3893194.1"/>
    <property type="molecule type" value="Genomic_DNA"/>
</dbReference>
<organism evidence="1 2">
    <name type="scientific">Phenylobacterium haematophilum</name>
    <dbReference type="NCBI Taxonomy" id="98513"/>
    <lineage>
        <taxon>Bacteria</taxon>
        <taxon>Pseudomonadati</taxon>
        <taxon>Pseudomonadota</taxon>
        <taxon>Alphaproteobacteria</taxon>
        <taxon>Caulobacterales</taxon>
        <taxon>Caulobacteraceae</taxon>
        <taxon>Phenylobacterium</taxon>
    </lineage>
</organism>
<dbReference type="EC" id="3.1.2.-" evidence="1"/>
<name>A0A840A4G3_9CAUL</name>
<accession>A0A840A4G3</accession>
<dbReference type="InterPro" id="IPR029069">
    <property type="entry name" value="HotDog_dom_sf"/>
</dbReference>
<dbReference type="RefSeq" id="WP_183776475.1">
    <property type="nucleotide sequence ID" value="NZ_JACIDK010000007.1"/>
</dbReference>
<gene>
    <name evidence="1" type="ORF">GGQ61_003932</name>
</gene>